<reference evidence="2" key="1">
    <citation type="journal article" date="2019" name="Int. J. Syst. Evol. Microbiol.">
        <title>The Global Catalogue of Microorganisms (GCM) 10K type strain sequencing project: providing services to taxonomists for standard genome sequencing and annotation.</title>
        <authorList>
            <consortium name="The Broad Institute Genomics Platform"/>
            <consortium name="The Broad Institute Genome Sequencing Center for Infectious Disease"/>
            <person name="Wu L."/>
            <person name="Ma J."/>
        </authorList>
    </citation>
    <scope>NUCLEOTIDE SEQUENCE [LARGE SCALE GENOMIC DNA]</scope>
    <source>
        <strain evidence="2">JCM 16601</strain>
    </source>
</reference>
<evidence type="ECO:0000313" key="1">
    <source>
        <dbReference type="EMBL" id="GAA3974932.1"/>
    </source>
</evidence>
<sequence length="457" mass="46381">MLAGIQACQKDKTNTSTSTTTASITALTCGSATFSGTAYASTAFTGTASVPYTGGNGATYSAGTAISSAGVTGLTATLQAGTLASGAGSLVYTVAGTPSASGTATFAITFGGQTCSFALTVSTATSETTGCSTATTTAAKVLCAVQAFEATLTATQLAGVQFSYTSANAIKWSNLPVGAATRIGLEYSTLTSAQLTAAKAVIAAATGTTANLGYSEIVQNLLADDILAQSANGYGSGDYFIAFLGTPSSTGTWQLYFGGHHTAVSQTYGSGAVTGNTPSFRGIEPKSFTTSGVTYTPMGVKSTAMAAMLASFTTSQLATAKLTSSFSDVVLGPGQDGQFPSTKVGIAGSALTTAQQALVVEAMKAWVYDTDDLSAASVISTYTNELSGTYISYAGNSSGTAGSASTFFTAQGDYVRIDGPHVWIEFICQNGIVYQNQIHYHSIWRDHISDYGGNFTF</sequence>
<protein>
    <submittedName>
        <fullName evidence="1">DUF3500 domain-containing protein</fullName>
    </submittedName>
</protein>
<dbReference type="PANTHER" id="PTHR37489">
    <property type="entry name" value="DUF3500 DOMAIN-CONTAINING PROTEIN"/>
    <property type="match status" value="1"/>
</dbReference>
<dbReference type="Pfam" id="PF12006">
    <property type="entry name" value="DUF3500"/>
    <property type="match status" value="1"/>
</dbReference>
<comment type="caution">
    <text evidence="1">The sequence shown here is derived from an EMBL/GenBank/DDBJ whole genome shotgun (WGS) entry which is preliminary data.</text>
</comment>
<gene>
    <name evidence="1" type="ORF">GCM10022210_26660</name>
</gene>
<organism evidence="1 2">
    <name type="scientific">Mucilaginibacter dorajii</name>
    <dbReference type="NCBI Taxonomy" id="692994"/>
    <lineage>
        <taxon>Bacteria</taxon>
        <taxon>Pseudomonadati</taxon>
        <taxon>Bacteroidota</taxon>
        <taxon>Sphingobacteriia</taxon>
        <taxon>Sphingobacteriales</taxon>
        <taxon>Sphingobacteriaceae</taxon>
        <taxon>Mucilaginibacter</taxon>
    </lineage>
</organism>
<keyword evidence="2" id="KW-1185">Reference proteome</keyword>
<dbReference type="Proteomes" id="UP001500742">
    <property type="component" value="Unassembled WGS sequence"/>
</dbReference>
<name>A0ABP7Q1J9_9SPHI</name>
<dbReference type="PANTHER" id="PTHR37489:SF1">
    <property type="entry name" value="DUF3500 DOMAIN-CONTAINING PROTEIN"/>
    <property type="match status" value="1"/>
</dbReference>
<proteinExistence type="predicted"/>
<dbReference type="InterPro" id="IPR021889">
    <property type="entry name" value="DUF3500"/>
</dbReference>
<dbReference type="EMBL" id="BAAAZC010000019">
    <property type="protein sequence ID" value="GAA3974932.1"/>
    <property type="molecule type" value="Genomic_DNA"/>
</dbReference>
<evidence type="ECO:0000313" key="2">
    <source>
        <dbReference type="Proteomes" id="UP001500742"/>
    </source>
</evidence>
<accession>A0ABP7Q1J9</accession>